<comment type="caution">
    <text evidence="1">The sequence shown here is derived from an EMBL/GenBank/DDBJ whole genome shotgun (WGS) entry which is preliminary data.</text>
</comment>
<evidence type="ECO:0000313" key="1">
    <source>
        <dbReference type="EMBL" id="RTQ53568.1"/>
    </source>
</evidence>
<dbReference type="RefSeq" id="WP_126691494.1">
    <property type="nucleotide sequence ID" value="NZ_RXOF01000001.1"/>
</dbReference>
<sequence length="135" mass="15175">MKIVEYSRQLQWVGHLRCNHCQGLNEAWRSSGMSECFPHFFCSGCSNVIHRDADKELVWEAATPELLAQIAATLPYCPCGGRFTPGAGPKCGHCHQQIDLINDPVEYLRNPHMVVMDGACAFSDQRPPYQVRIVD</sequence>
<evidence type="ECO:0000313" key="2">
    <source>
        <dbReference type="Proteomes" id="UP000282184"/>
    </source>
</evidence>
<keyword evidence="2" id="KW-1185">Reference proteome</keyword>
<dbReference type="EMBL" id="RXOF01000001">
    <property type="protein sequence ID" value="RTQ53568.1"/>
    <property type="molecule type" value="Genomic_DNA"/>
</dbReference>
<organism evidence="1 2">
    <name type="scientific">Hymenobacter gummosus</name>
    <dbReference type="NCBI Taxonomy" id="1776032"/>
    <lineage>
        <taxon>Bacteria</taxon>
        <taxon>Pseudomonadati</taxon>
        <taxon>Bacteroidota</taxon>
        <taxon>Cytophagia</taxon>
        <taxon>Cytophagales</taxon>
        <taxon>Hymenobacteraceae</taxon>
        <taxon>Hymenobacter</taxon>
    </lineage>
</organism>
<reference evidence="1 2" key="1">
    <citation type="submission" date="2018-12" db="EMBL/GenBank/DDBJ databases">
        <title>Hymenobacter gummosus sp. nov., isolated from a spring.</title>
        <authorList>
            <person name="Nie L."/>
        </authorList>
    </citation>
    <scope>NUCLEOTIDE SEQUENCE [LARGE SCALE GENOMIC DNA]</scope>
    <source>
        <strain evidence="1 2">KCTC 52166</strain>
    </source>
</reference>
<proteinExistence type="predicted"/>
<protein>
    <submittedName>
        <fullName evidence="1">Uncharacterized protein</fullName>
    </submittedName>
</protein>
<dbReference type="OrthoDB" id="8481314at2"/>
<name>A0A431U960_9BACT</name>
<dbReference type="AlphaFoldDB" id="A0A431U960"/>
<accession>A0A431U960</accession>
<gene>
    <name evidence="1" type="ORF">EJV47_02165</name>
</gene>
<dbReference type="Proteomes" id="UP000282184">
    <property type="component" value="Unassembled WGS sequence"/>
</dbReference>